<keyword evidence="3" id="KW-1185">Reference proteome</keyword>
<keyword evidence="1" id="KW-0812">Transmembrane</keyword>
<protein>
    <submittedName>
        <fullName evidence="2">Inner membrane protein AmpE</fullName>
    </submittedName>
</protein>
<dbReference type="RefSeq" id="WP_115331177.1">
    <property type="nucleotide sequence ID" value="NZ_CAAAHP010000001.1"/>
</dbReference>
<feature type="transmembrane region" description="Helical" evidence="1">
    <location>
        <begin position="225"/>
        <end position="246"/>
    </location>
</feature>
<dbReference type="PANTHER" id="PTHR38684">
    <property type="entry name" value="PROTEIN AMPE"/>
    <property type="match status" value="1"/>
</dbReference>
<feature type="transmembrane region" description="Helical" evidence="1">
    <location>
        <begin position="74"/>
        <end position="91"/>
    </location>
</feature>
<name>A0A378JLI1_9GAMM</name>
<organism evidence="2 3">
    <name type="scientific">Legionella busanensis</name>
    <dbReference type="NCBI Taxonomy" id="190655"/>
    <lineage>
        <taxon>Bacteria</taxon>
        <taxon>Pseudomonadati</taxon>
        <taxon>Pseudomonadota</taxon>
        <taxon>Gammaproteobacteria</taxon>
        <taxon>Legionellales</taxon>
        <taxon>Legionellaceae</taxon>
        <taxon>Legionella</taxon>
    </lineage>
</organism>
<dbReference type="GO" id="GO:0005886">
    <property type="term" value="C:plasma membrane"/>
    <property type="evidence" value="ECO:0007669"/>
    <property type="project" value="TreeGrafter"/>
</dbReference>
<dbReference type="GO" id="GO:0046677">
    <property type="term" value="P:response to antibiotic"/>
    <property type="evidence" value="ECO:0007669"/>
    <property type="project" value="TreeGrafter"/>
</dbReference>
<dbReference type="Proteomes" id="UP000254794">
    <property type="component" value="Unassembled WGS sequence"/>
</dbReference>
<dbReference type="PANTHER" id="PTHR38684:SF1">
    <property type="entry name" value="PROTEIN AMPE"/>
    <property type="match status" value="1"/>
</dbReference>
<dbReference type="EMBL" id="UGOD01000001">
    <property type="protein sequence ID" value="STX51548.1"/>
    <property type="molecule type" value="Genomic_DNA"/>
</dbReference>
<evidence type="ECO:0000256" key="1">
    <source>
        <dbReference type="SAM" id="Phobius"/>
    </source>
</evidence>
<dbReference type="AlphaFoldDB" id="A0A378JLI1"/>
<evidence type="ECO:0000313" key="2">
    <source>
        <dbReference type="EMBL" id="STX51548.1"/>
    </source>
</evidence>
<accession>A0A378JLI1</accession>
<dbReference type="OrthoDB" id="9811967at2"/>
<feature type="transmembrane region" description="Helical" evidence="1">
    <location>
        <begin position="157"/>
        <end position="180"/>
    </location>
</feature>
<gene>
    <name evidence="2" type="ORF">NCTC13316_01643</name>
</gene>
<dbReference type="InterPro" id="IPR052966">
    <property type="entry name" value="Beta-lactamase_Reg"/>
</dbReference>
<feature type="transmembrane region" description="Helical" evidence="1">
    <location>
        <begin position="49"/>
        <end position="67"/>
    </location>
</feature>
<sequence>MKLLIIILTLLSERYLIHTVSETRFKWFPNYVGNLTSKFSQTGLLKNSYIALILFVLPVLLVVWVVFVLVGHLLFGLFGFLISFIIFYYCIGPENPFYPNSTPANELENELSAGNYFAKVNNELFAIIFWFIFIGPLGVLFYRVVSLCMQYEVTQRAATNIINILDWPTARITLMLYLFVGNFLKGFNYYRQMFLSSPKNNDAMLSTGGLLAARGQDEEVVTLPYAQSLVECALIVYLILIALLTLSTWL</sequence>
<proteinExistence type="predicted"/>
<keyword evidence="1" id="KW-1133">Transmembrane helix</keyword>
<feature type="transmembrane region" description="Helical" evidence="1">
    <location>
        <begin position="124"/>
        <end position="145"/>
    </location>
</feature>
<evidence type="ECO:0000313" key="3">
    <source>
        <dbReference type="Proteomes" id="UP000254794"/>
    </source>
</evidence>
<reference evidence="2 3" key="1">
    <citation type="submission" date="2018-06" db="EMBL/GenBank/DDBJ databases">
        <authorList>
            <consortium name="Pathogen Informatics"/>
            <person name="Doyle S."/>
        </authorList>
    </citation>
    <scope>NUCLEOTIDE SEQUENCE [LARGE SCALE GENOMIC DNA]</scope>
    <source>
        <strain evidence="2 3">NCTC13316</strain>
    </source>
</reference>
<keyword evidence="1" id="KW-0472">Membrane</keyword>